<dbReference type="PANTHER" id="PTHR43520">
    <property type="entry name" value="ATP7, ISOFORM B"/>
    <property type="match status" value="1"/>
</dbReference>
<dbReference type="InterPro" id="IPR023214">
    <property type="entry name" value="HAD_sf"/>
</dbReference>
<dbReference type="PROSITE" id="PS00154">
    <property type="entry name" value="ATPASE_E1_E2"/>
    <property type="match status" value="1"/>
</dbReference>
<evidence type="ECO:0000256" key="4">
    <source>
        <dbReference type="ARBA" id="ARBA00022475"/>
    </source>
</evidence>
<comment type="similarity">
    <text evidence="2 13">Belongs to the cation transport ATPase (P-type) (TC 3.A.3) family. Type IB subfamily.</text>
</comment>
<dbReference type="GO" id="GO:0005507">
    <property type="term" value="F:copper ion binding"/>
    <property type="evidence" value="ECO:0007669"/>
    <property type="project" value="TreeGrafter"/>
</dbReference>
<dbReference type="PANTHER" id="PTHR43520:SF8">
    <property type="entry name" value="P-TYPE CU(+) TRANSPORTER"/>
    <property type="match status" value="1"/>
</dbReference>
<evidence type="ECO:0000256" key="13">
    <source>
        <dbReference type="RuleBase" id="RU362081"/>
    </source>
</evidence>
<keyword evidence="7 13" id="KW-0547">Nucleotide-binding</keyword>
<dbReference type="InterPro" id="IPR023298">
    <property type="entry name" value="ATPase_P-typ_TM_dom_sf"/>
</dbReference>
<feature type="transmembrane region" description="Helical" evidence="13">
    <location>
        <begin position="393"/>
        <end position="417"/>
    </location>
</feature>
<dbReference type="FunFam" id="3.30.70.100:FF:000005">
    <property type="entry name" value="Copper-exporting P-type ATPase A"/>
    <property type="match status" value="1"/>
</dbReference>
<dbReference type="SFLD" id="SFLDS00003">
    <property type="entry name" value="Haloacid_Dehalogenase"/>
    <property type="match status" value="1"/>
</dbReference>
<keyword evidence="10 13" id="KW-1133">Transmembrane helix</keyword>
<evidence type="ECO:0000256" key="5">
    <source>
        <dbReference type="ARBA" id="ARBA00022692"/>
    </source>
</evidence>
<dbReference type="Pfam" id="PF00702">
    <property type="entry name" value="Hydrolase"/>
    <property type="match status" value="1"/>
</dbReference>
<dbReference type="PRINTS" id="PR00119">
    <property type="entry name" value="CATATPASE"/>
</dbReference>
<keyword evidence="5 13" id="KW-0812">Transmembrane</keyword>
<name>A0A432G0W1_9DELT</name>
<dbReference type="InterPro" id="IPR018303">
    <property type="entry name" value="ATPase_P-typ_P_site"/>
</dbReference>
<dbReference type="SUPFAM" id="SSF81653">
    <property type="entry name" value="Calcium ATPase, transduction domain A"/>
    <property type="match status" value="1"/>
</dbReference>
<comment type="subcellular location">
    <subcellularLocation>
        <location evidence="1">Cell membrane</location>
        <topology evidence="1">Multi-pass membrane protein</topology>
    </subcellularLocation>
</comment>
<dbReference type="PROSITE" id="PS01047">
    <property type="entry name" value="HMA_1"/>
    <property type="match status" value="1"/>
</dbReference>
<evidence type="ECO:0000256" key="10">
    <source>
        <dbReference type="ARBA" id="ARBA00022989"/>
    </source>
</evidence>
<evidence type="ECO:0000256" key="7">
    <source>
        <dbReference type="ARBA" id="ARBA00022741"/>
    </source>
</evidence>
<feature type="transmembrane region" description="Helical" evidence="13">
    <location>
        <begin position="734"/>
        <end position="756"/>
    </location>
</feature>
<dbReference type="PRINTS" id="PR00943">
    <property type="entry name" value="CUATPASE"/>
</dbReference>
<feature type="transmembrane region" description="Helical" evidence="13">
    <location>
        <begin position="364"/>
        <end position="387"/>
    </location>
</feature>
<dbReference type="FunFam" id="2.70.150.10:FF:000002">
    <property type="entry name" value="Copper-transporting ATPase 1, putative"/>
    <property type="match status" value="1"/>
</dbReference>
<dbReference type="EMBL" id="QNZL01000276">
    <property type="protein sequence ID" value="RTZ77234.1"/>
    <property type="molecule type" value="Genomic_DNA"/>
</dbReference>
<feature type="transmembrane region" description="Helical" evidence="13">
    <location>
        <begin position="709"/>
        <end position="728"/>
    </location>
</feature>
<keyword evidence="12 13" id="KW-0472">Membrane</keyword>
<keyword evidence="9" id="KW-1278">Translocase</keyword>
<dbReference type="InterPro" id="IPR001757">
    <property type="entry name" value="P_typ_ATPase"/>
</dbReference>
<dbReference type="GO" id="GO:0055070">
    <property type="term" value="P:copper ion homeostasis"/>
    <property type="evidence" value="ECO:0007669"/>
    <property type="project" value="TreeGrafter"/>
</dbReference>
<keyword evidence="8 13" id="KW-0067">ATP-binding</keyword>
<dbReference type="InterPro" id="IPR017969">
    <property type="entry name" value="Heavy-metal-associated_CS"/>
</dbReference>
<dbReference type="NCBIfam" id="TIGR01511">
    <property type="entry name" value="ATPase-IB1_Cu"/>
    <property type="match status" value="1"/>
</dbReference>
<evidence type="ECO:0000256" key="3">
    <source>
        <dbReference type="ARBA" id="ARBA00022448"/>
    </source>
</evidence>
<protein>
    <submittedName>
        <fullName evidence="15">Cation-transporting ATPase PacS</fullName>
    </submittedName>
</protein>
<dbReference type="InterPro" id="IPR036163">
    <property type="entry name" value="HMA_dom_sf"/>
</dbReference>
<dbReference type="Gene3D" id="3.40.1110.10">
    <property type="entry name" value="Calcium-transporting ATPase, cytoplasmic domain N"/>
    <property type="match status" value="1"/>
</dbReference>
<dbReference type="CDD" id="cd02094">
    <property type="entry name" value="P-type_ATPase_Cu-like"/>
    <property type="match status" value="1"/>
</dbReference>
<evidence type="ECO:0000256" key="11">
    <source>
        <dbReference type="ARBA" id="ARBA00023065"/>
    </source>
</evidence>
<dbReference type="Gene3D" id="3.30.70.100">
    <property type="match status" value="1"/>
</dbReference>
<accession>A0A432G0W1</accession>
<dbReference type="InterPro" id="IPR008250">
    <property type="entry name" value="ATPase_P-typ_transduc_dom_A_sf"/>
</dbReference>
<dbReference type="CDD" id="cd00371">
    <property type="entry name" value="HMA"/>
    <property type="match status" value="1"/>
</dbReference>
<dbReference type="InterPro" id="IPR023299">
    <property type="entry name" value="ATPase_P-typ_cyto_dom_N"/>
</dbReference>
<dbReference type="SUPFAM" id="SSF56784">
    <property type="entry name" value="HAD-like"/>
    <property type="match status" value="1"/>
</dbReference>
<evidence type="ECO:0000256" key="6">
    <source>
        <dbReference type="ARBA" id="ARBA00022723"/>
    </source>
</evidence>
<dbReference type="InterPro" id="IPR036412">
    <property type="entry name" value="HAD-like_sf"/>
</dbReference>
<dbReference type="NCBIfam" id="TIGR01494">
    <property type="entry name" value="ATPase_P-type"/>
    <property type="match status" value="1"/>
</dbReference>
<keyword evidence="6 13" id="KW-0479">Metal-binding</keyword>
<evidence type="ECO:0000256" key="8">
    <source>
        <dbReference type="ARBA" id="ARBA00022840"/>
    </source>
</evidence>
<gene>
    <name evidence="15" type="ORF">DSY97_10240</name>
</gene>
<dbReference type="Gene3D" id="2.70.150.10">
    <property type="entry name" value="Calcium-transporting ATPase, cytoplasmic transduction domain A"/>
    <property type="match status" value="1"/>
</dbReference>
<dbReference type="AlphaFoldDB" id="A0A432G0W1"/>
<proteinExistence type="inferred from homology"/>
<dbReference type="GO" id="GO:0005524">
    <property type="term" value="F:ATP binding"/>
    <property type="evidence" value="ECO:0007669"/>
    <property type="project" value="UniProtKB-UniRule"/>
</dbReference>
<keyword evidence="4 13" id="KW-1003">Cell membrane</keyword>
<comment type="caution">
    <text evidence="15">The sequence shown here is derived from an EMBL/GenBank/DDBJ whole genome shotgun (WGS) entry which is preliminary data.</text>
</comment>
<dbReference type="GO" id="GO:0016887">
    <property type="term" value="F:ATP hydrolysis activity"/>
    <property type="evidence" value="ECO:0007669"/>
    <property type="project" value="InterPro"/>
</dbReference>
<feature type="transmembrane region" description="Helical" evidence="13">
    <location>
        <begin position="109"/>
        <end position="129"/>
    </location>
</feature>
<dbReference type="Gene3D" id="3.40.50.1000">
    <property type="entry name" value="HAD superfamily/HAD-like"/>
    <property type="match status" value="1"/>
</dbReference>
<evidence type="ECO:0000313" key="16">
    <source>
        <dbReference type="Proteomes" id="UP000286801"/>
    </source>
</evidence>
<organism evidence="15 16">
    <name type="scientific">SAR324 cluster bacterium</name>
    <dbReference type="NCBI Taxonomy" id="2024889"/>
    <lineage>
        <taxon>Bacteria</taxon>
        <taxon>Deltaproteobacteria</taxon>
        <taxon>SAR324 cluster</taxon>
    </lineage>
</organism>
<dbReference type="FunFam" id="3.40.50.1000:FF:000020">
    <property type="entry name" value="Probable cation-transporting P-type ATPase"/>
    <property type="match status" value="1"/>
</dbReference>
<dbReference type="Proteomes" id="UP000286801">
    <property type="component" value="Unassembled WGS sequence"/>
</dbReference>
<feature type="domain" description="HMA" evidence="14">
    <location>
        <begin position="16"/>
        <end position="82"/>
    </location>
</feature>
<evidence type="ECO:0000313" key="15">
    <source>
        <dbReference type="EMBL" id="RTZ77234.1"/>
    </source>
</evidence>
<dbReference type="InterPro" id="IPR027256">
    <property type="entry name" value="P-typ_ATPase_IB"/>
</dbReference>
<dbReference type="InterPro" id="IPR059000">
    <property type="entry name" value="ATPase_P-type_domA"/>
</dbReference>
<keyword evidence="3" id="KW-0813">Transport</keyword>
<dbReference type="GO" id="GO:0005886">
    <property type="term" value="C:plasma membrane"/>
    <property type="evidence" value="ECO:0007669"/>
    <property type="project" value="UniProtKB-SubCell"/>
</dbReference>
<dbReference type="GO" id="GO:0043682">
    <property type="term" value="F:P-type divalent copper transporter activity"/>
    <property type="evidence" value="ECO:0007669"/>
    <property type="project" value="TreeGrafter"/>
</dbReference>
<evidence type="ECO:0000259" key="14">
    <source>
        <dbReference type="PROSITE" id="PS50846"/>
    </source>
</evidence>
<evidence type="ECO:0000256" key="2">
    <source>
        <dbReference type="ARBA" id="ARBA00006024"/>
    </source>
</evidence>
<feature type="transmembrane region" description="Helical" evidence="13">
    <location>
        <begin position="180"/>
        <end position="197"/>
    </location>
</feature>
<sequence>MQRFLNFGGKMEQAIQIINLDIQGMTCAGCVNSVEKALGNVDGVDLAEVNFALNRAAVHYNPEIANPSVLESAVEEAGFEAQRLKDTEDAPEPSEQSEQEYLKFRSKMWLALGFSVPLVLLAMGPMLGFSLPNWFAPETEPLRYGLIQLLLTLPVLWAGRDFYTKGISTLLHRTPNMDTLVAMGTAAAVGFSLWNLFGTQLNAEGFYFETAGVIIALILMGKSLEAKSRSRASAAISSLLKLRPKEAVLVHEGKESSISIDLVHPGDVLRVRPGSIVPADGIVVEGSSFVDESMLTGEPLPVEKTVGDHGSSGSEVTGGTLNTNGVLTIRVQRVGGETTLSRIIRLVENAQLAKAPVARLADQVAGVFVPVVLVIAAFTGVGWWLSGASANEILGYTVAVLVIACPCALGLATPIAIMVGTGTGAQHGILFRNAPALEAAHRLDTLILDKTGTLTEGRPKVTQIITVDTKNQKQAQTELLKLASAVEQGSEHPLGRAVVAEAEKQNLELPQISEFEAQTGFGVKAVCNGNLIFVGNPALMRRENIFTEVPETLEKLIPSGSTPVFVAVDGKLTGSILLADEARPESAEAVQNFQELGLEVVMLTGDQKTSAEAVAEKTGITKIHAGVLPEEKSKIVKQYQSRGGHVGMIGDGINDAPALAQSDVGIAMGSGTDVVLETADMVLMKNDLRHVADALRLSRATLRNIRQNLFWAFGYNVVGIPIAAGLLVPFGGPALHPMLAAGAMAFSSVSVVMNSLRLRGFSFFKN</sequence>
<evidence type="ECO:0000256" key="12">
    <source>
        <dbReference type="ARBA" id="ARBA00023136"/>
    </source>
</evidence>
<dbReference type="SUPFAM" id="SSF81665">
    <property type="entry name" value="Calcium ATPase, transmembrane domain M"/>
    <property type="match status" value="1"/>
</dbReference>
<dbReference type="Pfam" id="PF00122">
    <property type="entry name" value="E1-E2_ATPase"/>
    <property type="match status" value="1"/>
</dbReference>
<dbReference type="SFLD" id="SFLDF00027">
    <property type="entry name" value="p-type_atpase"/>
    <property type="match status" value="1"/>
</dbReference>
<dbReference type="PROSITE" id="PS50846">
    <property type="entry name" value="HMA_2"/>
    <property type="match status" value="1"/>
</dbReference>
<dbReference type="SUPFAM" id="SSF55008">
    <property type="entry name" value="HMA, heavy metal-associated domain"/>
    <property type="match status" value="1"/>
</dbReference>
<dbReference type="InterPro" id="IPR006121">
    <property type="entry name" value="HMA_dom"/>
</dbReference>
<keyword evidence="11" id="KW-0406">Ion transport</keyword>
<dbReference type="SFLD" id="SFLDG00002">
    <property type="entry name" value="C1.7:_P-type_atpase_like"/>
    <property type="match status" value="1"/>
</dbReference>
<feature type="transmembrane region" description="Helical" evidence="13">
    <location>
        <begin position="203"/>
        <end position="221"/>
    </location>
</feature>
<feature type="transmembrane region" description="Helical" evidence="13">
    <location>
        <begin position="141"/>
        <end position="159"/>
    </location>
</feature>
<dbReference type="Pfam" id="PF00403">
    <property type="entry name" value="HMA"/>
    <property type="match status" value="1"/>
</dbReference>
<reference evidence="15 16" key="1">
    <citation type="submission" date="2018-06" db="EMBL/GenBank/DDBJ databases">
        <title>Combined omics and stable isotope probing to characterize newly discovered Mariana Back-Arc vent microbial communities.</title>
        <authorList>
            <person name="Trembath-Reichert E."/>
            <person name="Huber J.A."/>
        </authorList>
    </citation>
    <scope>NUCLEOTIDE SEQUENCE [LARGE SCALE GENOMIC DNA]</scope>
    <source>
        <strain evidence="15">MAG 63_1</strain>
    </source>
</reference>
<dbReference type="NCBIfam" id="TIGR01525">
    <property type="entry name" value="ATPase-IB_hvy"/>
    <property type="match status" value="1"/>
</dbReference>
<evidence type="ECO:0000256" key="9">
    <source>
        <dbReference type="ARBA" id="ARBA00022967"/>
    </source>
</evidence>
<dbReference type="InterPro" id="IPR044492">
    <property type="entry name" value="P_typ_ATPase_HD_dom"/>
</dbReference>
<evidence type="ECO:0000256" key="1">
    <source>
        <dbReference type="ARBA" id="ARBA00004651"/>
    </source>
</evidence>